<dbReference type="PANTHER" id="PTHR37424">
    <property type="entry name" value="BACTERIOFERRITIN-ASSOCIATED FERREDOXIN"/>
    <property type="match status" value="1"/>
</dbReference>
<dbReference type="EMBL" id="CYZR01000005">
    <property type="protein sequence ID" value="CUO01418.1"/>
    <property type="molecule type" value="Genomic_DNA"/>
</dbReference>
<evidence type="ECO:0000256" key="8">
    <source>
        <dbReference type="ARBA" id="ARBA00046332"/>
    </source>
</evidence>
<dbReference type="Proteomes" id="UP000095488">
    <property type="component" value="Unassembled WGS sequence"/>
</dbReference>
<evidence type="ECO:0000256" key="5">
    <source>
        <dbReference type="ARBA" id="ARBA00023004"/>
    </source>
</evidence>
<dbReference type="PANTHER" id="PTHR37424:SF1">
    <property type="entry name" value="BACTERIOFERRITIN-ASSOCIATED FERREDOXIN"/>
    <property type="match status" value="1"/>
</dbReference>
<evidence type="ECO:0000256" key="7">
    <source>
        <dbReference type="ARBA" id="ARBA00039386"/>
    </source>
</evidence>
<dbReference type="RefSeq" id="WP_070101197.1">
    <property type="nucleotide sequence ID" value="NZ_BCMV01000008.1"/>
</dbReference>
<evidence type="ECO:0000313" key="10">
    <source>
        <dbReference type="EMBL" id="CUO01418.1"/>
    </source>
</evidence>
<accession>A0ABP2AUF1</accession>
<feature type="domain" description="BFD-like [2Fe-2S]-binding" evidence="9">
    <location>
        <begin position="4"/>
        <end position="52"/>
    </location>
</feature>
<gene>
    <name evidence="10" type="ORF">ERS852473_01667</name>
</gene>
<proteinExistence type="inferred from homology"/>
<evidence type="ECO:0000256" key="2">
    <source>
        <dbReference type="ARBA" id="ARBA00022714"/>
    </source>
</evidence>
<comment type="similarity">
    <text evidence="8">Belongs to the Bfd family.</text>
</comment>
<organism evidence="10 11">
    <name type="scientific">Sarcina ventriculi</name>
    <name type="common">Clostridium ventriculi</name>
    <dbReference type="NCBI Taxonomy" id="1267"/>
    <lineage>
        <taxon>Bacteria</taxon>
        <taxon>Bacillati</taxon>
        <taxon>Bacillota</taxon>
        <taxon>Clostridia</taxon>
        <taxon>Eubacteriales</taxon>
        <taxon>Clostridiaceae</taxon>
        <taxon>Sarcina</taxon>
    </lineage>
</organism>
<protein>
    <recommendedName>
        <fullName evidence="7">Bacterioferritin-associated ferredoxin</fullName>
    </recommendedName>
</protein>
<keyword evidence="6" id="KW-0411">Iron-sulfur</keyword>
<dbReference type="InterPro" id="IPR052371">
    <property type="entry name" value="BFD-associated_ferredoxin"/>
</dbReference>
<evidence type="ECO:0000313" key="11">
    <source>
        <dbReference type="Proteomes" id="UP000095488"/>
    </source>
</evidence>
<keyword evidence="5" id="KW-0408">Iron</keyword>
<comment type="caution">
    <text evidence="10">The sequence shown here is derived from an EMBL/GenBank/DDBJ whole genome shotgun (WGS) entry which is preliminary data.</text>
</comment>
<keyword evidence="4" id="KW-0249">Electron transport</keyword>
<reference evidence="10 11" key="1">
    <citation type="submission" date="2015-09" db="EMBL/GenBank/DDBJ databases">
        <authorList>
            <consortium name="Pathogen Informatics"/>
            <person name="Wu L."/>
            <person name="Ma J."/>
        </authorList>
    </citation>
    <scope>NUCLEOTIDE SEQUENCE [LARGE SCALE GENOMIC DNA]</scope>
    <source>
        <strain evidence="10 11">2789STDY5834858</strain>
    </source>
</reference>
<name>A0ABP2AUF1_SARVE</name>
<dbReference type="Gene3D" id="1.10.10.1100">
    <property type="entry name" value="BFD-like [2Fe-2S]-binding domain"/>
    <property type="match status" value="1"/>
</dbReference>
<dbReference type="Pfam" id="PF04324">
    <property type="entry name" value="Fer2_BFD"/>
    <property type="match status" value="1"/>
</dbReference>
<evidence type="ECO:0000256" key="4">
    <source>
        <dbReference type="ARBA" id="ARBA00022982"/>
    </source>
</evidence>
<keyword evidence="2" id="KW-0001">2Fe-2S</keyword>
<keyword evidence="11" id="KW-1185">Reference proteome</keyword>
<dbReference type="InterPro" id="IPR007419">
    <property type="entry name" value="BFD-like_2Fe2S-bd_dom"/>
</dbReference>
<keyword evidence="3" id="KW-0479">Metal-binding</keyword>
<evidence type="ECO:0000256" key="3">
    <source>
        <dbReference type="ARBA" id="ARBA00022723"/>
    </source>
</evidence>
<evidence type="ECO:0000256" key="6">
    <source>
        <dbReference type="ARBA" id="ARBA00023014"/>
    </source>
</evidence>
<keyword evidence="1" id="KW-0813">Transport</keyword>
<dbReference type="InterPro" id="IPR041854">
    <property type="entry name" value="BFD-like_2Fe2S-bd_dom_sf"/>
</dbReference>
<evidence type="ECO:0000259" key="9">
    <source>
        <dbReference type="Pfam" id="PF04324"/>
    </source>
</evidence>
<evidence type="ECO:0000256" key="1">
    <source>
        <dbReference type="ARBA" id="ARBA00022448"/>
    </source>
</evidence>
<sequence>MSNVICRCHKVTEDEIINSIKEGAKTVEAVGEKTKAGTGCGGCKTKIQELINKNK</sequence>